<dbReference type="RefSeq" id="WP_207861378.1">
    <property type="nucleotide sequence ID" value="NZ_JAFREP010000024.1"/>
</dbReference>
<feature type="signal peptide" evidence="1">
    <location>
        <begin position="1"/>
        <end position="19"/>
    </location>
</feature>
<dbReference type="InterPro" id="IPR011042">
    <property type="entry name" value="6-blade_b-propeller_TolB-like"/>
</dbReference>
<dbReference type="SUPFAM" id="SSF63829">
    <property type="entry name" value="Calcium-dependent phosphotriesterase"/>
    <property type="match status" value="1"/>
</dbReference>
<reference evidence="2" key="1">
    <citation type="submission" date="2021-03" db="EMBL/GenBank/DDBJ databases">
        <authorList>
            <person name="Wang G."/>
        </authorList>
    </citation>
    <scope>NUCLEOTIDE SEQUENCE</scope>
    <source>
        <strain evidence="2">KCTC 12899</strain>
    </source>
</reference>
<name>A0A8J7U610_9BACT</name>
<evidence type="ECO:0000313" key="2">
    <source>
        <dbReference type="EMBL" id="MBO1321404.1"/>
    </source>
</evidence>
<gene>
    <name evidence="2" type="ORF">J3U88_23180</name>
</gene>
<dbReference type="Pfam" id="PF17170">
    <property type="entry name" value="DUF5128"/>
    <property type="match status" value="1"/>
</dbReference>
<evidence type="ECO:0000313" key="3">
    <source>
        <dbReference type="Proteomes" id="UP000664417"/>
    </source>
</evidence>
<organism evidence="2 3">
    <name type="scientific">Acanthopleuribacter pedis</name>
    <dbReference type="NCBI Taxonomy" id="442870"/>
    <lineage>
        <taxon>Bacteria</taxon>
        <taxon>Pseudomonadati</taxon>
        <taxon>Acidobacteriota</taxon>
        <taxon>Holophagae</taxon>
        <taxon>Acanthopleuribacterales</taxon>
        <taxon>Acanthopleuribacteraceae</taxon>
        <taxon>Acanthopleuribacter</taxon>
    </lineage>
</organism>
<dbReference type="AlphaFoldDB" id="A0A8J7U610"/>
<accession>A0A8J7U610</accession>
<protein>
    <submittedName>
        <fullName evidence="2">6-bladed beta-propeller</fullName>
    </submittedName>
</protein>
<proteinExistence type="predicted"/>
<evidence type="ECO:0000256" key="1">
    <source>
        <dbReference type="SAM" id="SignalP"/>
    </source>
</evidence>
<dbReference type="Proteomes" id="UP000664417">
    <property type="component" value="Unassembled WGS sequence"/>
</dbReference>
<dbReference type="EMBL" id="JAFREP010000024">
    <property type="protein sequence ID" value="MBO1321404.1"/>
    <property type="molecule type" value="Genomic_DNA"/>
</dbReference>
<feature type="chain" id="PRO_5035282292" evidence="1">
    <location>
        <begin position="20"/>
        <end position="378"/>
    </location>
</feature>
<dbReference type="Gene3D" id="2.120.10.30">
    <property type="entry name" value="TolB, C-terminal domain"/>
    <property type="match status" value="1"/>
</dbReference>
<keyword evidence="3" id="KW-1185">Reference proteome</keyword>
<comment type="caution">
    <text evidence="2">The sequence shown here is derived from an EMBL/GenBank/DDBJ whole genome shotgun (WGS) entry which is preliminary data.</text>
</comment>
<sequence length="378" mass="43243">MRFTPFCPCLLLLFATLFASEPSGVPTKITVEKRPVADITHIFDFQKVVVLEEHPDHLLAGVDQVIVDPQTGELWVGDYRGAERIFRFSPEGAFRAVYGGSGEGPGEFIAYGDFFINKAGELVVVGLQKMARFHRDGRLLSEHLYQTIADRPSLNIRQGLYHKGFYYGFGRNSAEPLAIWVIDDLFRLIKQFHPTDARAKHFNFPPVLYLTEYKDRLLIADFFDTALWEYDARGNLLEKHLLLHSQVDFEALKGRDPHTQRAAFTSALAQVVRWDIAVGFADAVFLMHMDAPKRRYVASWYHPAEKRLVEMGSHGFLRTQAGPGSPVVFEALVGRHQNQLIGFQWDEDNLTVMKQQFPQMNDTDKPHLFFFSPKNMKH</sequence>
<keyword evidence="1" id="KW-0732">Signal</keyword>